<evidence type="ECO:0000313" key="4">
    <source>
        <dbReference type="Proteomes" id="UP001364617"/>
    </source>
</evidence>
<dbReference type="Gene3D" id="2.60.40.10">
    <property type="entry name" value="Immunoglobulins"/>
    <property type="match status" value="1"/>
</dbReference>
<keyword evidence="4" id="KW-1185">Reference proteome</keyword>
<organism evidence="3 4">
    <name type="scientific">Phoxinus phoxinus</name>
    <name type="common">Eurasian minnow</name>
    <dbReference type="NCBI Taxonomy" id="58324"/>
    <lineage>
        <taxon>Eukaryota</taxon>
        <taxon>Metazoa</taxon>
        <taxon>Chordata</taxon>
        <taxon>Craniata</taxon>
        <taxon>Vertebrata</taxon>
        <taxon>Euteleostomi</taxon>
        <taxon>Actinopterygii</taxon>
        <taxon>Neopterygii</taxon>
        <taxon>Teleostei</taxon>
        <taxon>Ostariophysi</taxon>
        <taxon>Cypriniformes</taxon>
        <taxon>Leuciscidae</taxon>
        <taxon>Phoxininae</taxon>
        <taxon>Phoxinus</taxon>
    </lineage>
</organism>
<dbReference type="AlphaFoldDB" id="A0AAN9DLN6"/>
<dbReference type="EMBL" id="JAYKXH010000003">
    <property type="protein sequence ID" value="KAK7172857.1"/>
    <property type="molecule type" value="Genomic_DNA"/>
</dbReference>
<feature type="region of interest" description="Disordered" evidence="1">
    <location>
        <begin position="249"/>
        <end position="271"/>
    </location>
</feature>
<protein>
    <recommendedName>
        <fullName evidence="2">Ig-like domain-containing protein</fullName>
    </recommendedName>
</protein>
<feature type="region of interest" description="Disordered" evidence="1">
    <location>
        <begin position="130"/>
        <end position="158"/>
    </location>
</feature>
<accession>A0AAN9DLN6</accession>
<reference evidence="3 4" key="1">
    <citation type="submission" date="2024-02" db="EMBL/GenBank/DDBJ databases">
        <title>Chromosome-level genome assembly of the Eurasian Minnow (Phoxinus phoxinus).</title>
        <authorList>
            <person name="Oriowo T.O."/>
            <person name="Martin S."/>
            <person name="Stange M."/>
            <person name="Chrysostomakis Y."/>
            <person name="Brown T."/>
            <person name="Winkler S."/>
            <person name="Kukowka S."/>
            <person name="Myers E.W."/>
            <person name="Bohne A."/>
        </authorList>
    </citation>
    <scope>NUCLEOTIDE SEQUENCE [LARGE SCALE GENOMIC DNA]</scope>
    <source>
        <strain evidence="3">ZFMK-TIS-60720</strain>
        <tissue evidence="3">Whole Organism</tissue>
    </source>
</reference>
<dbReference type="Proteomes" id="UP001364617">
    <property type="component" value="Unassembled WGS sequence"/>
</dbReference>
<dbReference type="InterPro" id="IPR013783">
    <property type="entry name" value="Ig-like_fold"/>
</dbReference>
<feature type="region of interest" description="Disordered" evidence="1">
    <location>
        <begin position="187"/>
        <end position="236"/>
    </location>
</feature>
<dbReference type="InterPro" id="IPR007110">
    <property type="entry name" value="Ig-like_dom"/>
</dbReference>
<dbReference type="PROSITE" id="PS50835">
    <property type="entry name" value="IG_LIKE"/>
    <property type="match status" value="1"/>
</dbReference>
<gene>
    <name evidence="3" type="ORF">R3I93_002854</name>
</gene>
<proteinExistence type="predicted"/>
<dbReference type="PANTHER" id="PTHR34488:SF1">
    <property type="entry name" value="SI:CH211-245H14.1-RELATED"/>
    <property type="match status" value="1"/>
</dbReference>
<dbReference type="PANTHER" id="PTHR34488">
    <property type="entry name" value="SI:CH211-245H14.1-RELATED"/>
    <property type="match status" value="1"/>
</dbReference>
<evidence type="ECO:0000259" key="2">
    <source>
        <dbReference type="PROSITE" id="PS50835"/>
    </source>
</evidence>
<feature type="region of interest" description="Disordered" evidence="1">
    <location>
        <begin position="1"/>
        <end position="21"/>
    </location>
</feature>
<feature type="domain" description="Ig-like" evidence="2">
    <location>
        <begin position="44"/>
        <end position="125"/>
    </location>
</feature>
<feature type="compositionally biased region" description="Basic and acidic residues" evidence="1">
    <location>
        <begin position="187"/>
        <end position="233"/>
    </location>
</feature>
<evidence type="ECO:0000313" key="3">
    <source>
        <dbReference type="EMBL" id="KAK7172857.1"/>
    </source>
</evidence>
<comment type="caution">
    <text evidence="3">The sequence shown here is derived from an EMBL/GenBank/DDBJ whole genome shotgun (WGS) entry which is preliminary data.</text>
</comment>
<name>A0AAN9DLN6_9TELE</name>
<evidence type="ECO:0000256" key="1">
    <source>
        <dbReference type="SAM" id="MobiDB-lite"/>
    </source>
</evidence>
<sequence>MGDKMEVDSNRDKMEVDSNRDKMEVDSNNEFKIVLSEAAQSDDTIPCHLSLKTSAVDKEIRWFKETDCVCFYKNGRLIEGVGYEGRASLPKEMERGNVSLQLKTLDSGDYLCQMIISEVRREEITVRKMTPEDPTALLQTTRGSEKVGGQRSSLQLSDKKWTDKERIKMERSALLAVFRDLEKRDAPKEDLKTEKQTQTEENDSERVREKKTKMMDTSKPEEQETKPENKITDQKASCSNQKLLDNVSEQNQYQARKSLHKPNKHERESQQVVIKEDSRVSKKCVKVFSILAGKTNDCEKKCIEILKNRIQNLREGSSADKSDIILMFCPIVSRTGTDIEAALTKLNCSTDSKLVVLVVLHHTFDPEKTVPDSSRCVNRTDMLTVDCLFYEDTGLLECQKNSEAFDQAVKWLIEQGRTKGVKISPRQDNDADEANQKSLLGFLKDKILFKN</sequence>